<protein>
    <submittedName>
        <fullName evidence="1">PHP domain-containing protein</fullName>
    </submittedName>
</protein>
<evidence type="ECO:0000313" key="2">
    <source>
        <dbReference type="Proteomes" id="UP000325182"/>
    </source>
</evidence>
<proteinExistence type="predicted"/>
<dbReference type="PANTHER" id="PTHR42924:SF3">
    <property type="entry name" value="POLYMERASE_HISTIDINOL PHOSPHATASE N-TERMINAL DOMAIN-CONTAINING PROTEIN"/>
    <property type="match status" value="1"/>
</dbReference>
<comment type="caution">
    <text evidence="1">The sequence shown here is derived from an EMBL/GenBank/DDBJ whole genome shotgun (WGS) entry which is preliminary data.</text>
</comment>
<dbReference type="AlphaFoldDB" id="A0A5D4M8M7"/>
<evidence type="ECO:0000313" key="1">
    <source>
        <dbReference type="EMBL" id="TYR97395.1"/>
    </source>
</evidence>
<dbReference type="SUPFAM" id="SSF89550">
    <property type="entry name" value="PHP domain-like"/>
    <property type="match status" value="1"/>
</dbReference>
<dbReference type="CDD" id="cd07432">
    <property type="entry name" value="PHP_HisPPase"/>
    <property type="match status" value="1"/>
</dbReference>
<dbReference type="InterPro" id="IPR016195">
    <property type="entry name" value="Pol/histidinol_Pase-like"/>
</dbReference>
<organism evidence="1 2">
    <name type="scientific">Rossellomorea vietnamensis</name>
    <dbReference type="NCBI Taxonomy" id="218284"/>
    <lineage>
        <taxon>Bacteria</taxon>
        <taxon>Bacillati</taxon>
        <taxon>Bacillota</taxon>
        <taxon>Bacilli</taxon>
        <taxon>Bacillales</taxon>
        <taxon>Bacillaceae</taxon>
        <taxon>Rossellomorea</taxon>
    </lineage>
</organism>
<dbReference type="InterPro" id="IPR052018">
    <property type="entry name" value="PHP_domain"/>
</dbReference>
<dbReference type="GO" id="GO:0035312">
    <property type="term" value="F:5'-3' DNA exonuclease activity"/>
    <property type="evidence" value="ECO:0007669"/>
    <property type="project" value="TreeGrafter"/>
</dbReference>
<gene>
    <name evidence="1" type="ORF">FZC84_19380</name>
</gene>
<dbReference type="Pfam" id="PF13263">
    <property type="entry name" value="PHP_C"/>
    <property type="match status" value="1"/>
</dbReference>
<dbReference type="EMBL" id="VTEG01000021">
    <property type="protein sequence ID" value="TYR97395.1"/>
    <property type="molecule type" value="Genomic_DNA"/>
</dbReference>
<dbReference type="PANTHER" id="PTHR42924">
    <property type="entry name" value="EXONUCLEASE"/>
    <property type="match status" value="1"/>
</dbReference>
<accession>A0A5D4M8M7</accession>
<sequence>MIIDFHTHGKLSKKSEFDLEFLLGMVEEAKLNGLDAFTMTEHFNTLRFSDIYETLDEHFEYKEEYYDIDGFKIFPGLEVDIKETGHILLIGSRNDILQISERLAAHRHEDNFIPFADLLSIAQSYNVIKIGAHPFRNSTPLHHIDHGLLSQLDFFDLNGKDLHYEGREVEFRVRKLGNELNIPVVGGSDSHYPLQLGSIVNSLDRDCNTIEEIRTTIENGHYETAISPCLETKVKAAKKIKNMLKESLGV</sequence>
<dbReference type="GO" id="GO:0004534">
    <property type="term" value="F:5'-3' RNA exonuclease activity"/>
    <property type="evidence" value="ECO:0007669"/>
    <property type="project" value="TreeGrafter"/>
</dbReference>
<dbReference type="Proteomes" id="UP000325182">
    <property type="component" value="Unassembled WGS sequence"/>
</dbReference>
<name>A0A5D4M8M7_9BACI</name>
<dbReference type="RefSeq" id="WP_148954906.1">
    <property type="nucleotide sequence ID" value="NZ_VTEG01000021.1"/>
</dbReference>
<reference evidence="1 2" key="1">
    <citation type="submission" date="2019-08" db="EMBL/GenBank/DDBJ databases">
        <title>Bacillus genomes from the desert of Cuatro Cienegas, Coahuila.</title>
        <authorList>
            <person name="Olmedo-Alvarez G."/>
        </authorList>
    </citation>
    <scope>NUCLEOTIDE SEQUENCE [LARGE SCALE GENOMIC DNA]</scope>
    <source>
        <strain evidence="1 2">CH128b_4D</strain>
    </source>
</reference>
<dbReference type="Gene3D" id="3.20.20.140">
    <property type="entry name" value="Metal-dependent hydrolases"/>
    <property type="match status" value="1"/>
</dbReference>